<keyword evidence="2" id="KW-1185">Reference proteome</keyword>
<sequence length="1161" mass="130734">MGKLVLSIVMLLTVSILFGQELPSIIPPSPNAASLAQYADVPVSKYTGIPSLSIPLYTLKSGKIELPLSINYHASGVKVAQEASWVGLGWSLNAGGNITRQVRGVDDFEPRGFPYVDEYNPSELNGFEFFEKYKLDNPSDTEPDIFYYNFFGYTGKFFFEKQTANGHIIYATPIDQNQLIISYNIHTKEWIVTDGNGWKYYLGNKNLNVIERTLNAGSSRFVPITSDRLVFGNKLIDTAWYLTKVLTPEGDEMKFLYKEGHFTSLSQVSHRQELYELYGSVGDGGQLKYFASQQVTYDVYLSQIICNNGIASFSTSHRADMRVADGSSIGPKRLSHITIKDSNLNSKTIKEFEFQHSYFNQSKLGTDNEHDYLRLKLDAVQEKSGNSELPPYEFYYNTTALPDKGSYSVDYWGFFNGANNNLSTLTTNRERLNIDEYLGSNTPFLTYNKPRAQRDAVRTLIPSTNRLGGGRNLGGANRFSNPSYVKSAILERIKYPTGAQKDFTYEVNEFENDLGETLGAIDGGHPLRVTKSVTDYGSDTPASSKQTTFWIFNIPPYHIQKVHLDVNISNGTWYNINDFSIFDDIEVVLENSHTGKKIISFKPDSLERMKSGGFYTQVEITLPAGFYRMRVNNAEHDRIPLTMTVKYLDPFKYFPPGPPDFHKPGKIPEEIDKSSPDKIGAGVRIKTIKTKDASGLISEENYSYDDELGITTGLLMTKVINHYHSTNYRLYNTLNLPPITISKNYLVRTSGSVVAMGSSAQGNPVGYSKVKVTHTGTVEGSSFFSEYFYNNKPSVVREEVYLSGVPYFAPYSNGQLLKEKHYNSLGKLVSEKSFKYSQREQSKISIEVGILDIGYFRDLLNPPNSLDHIPSSYIGYAPYHIRSEWWHLDKEKGTIYDVNGNNPVANVTNYIYHSEIHKLPTEINTTNSKGEVLKTLNSYPSDKPTGVGIPSLVYNKMVEQNILSPVIKQETFKNDVLLTTKANVFNNWDNVILPKSVKTGKGTNDLEDRIEFVKYNNTGKILEVKRTNGAPTCYIWGYKGEYPIAKLDGVHYSAISTSIISNLQTLSNADDDRTVDIINSNGLITKVGKEGSLREALRNLRNSLPNAMVTTYTYDPLIGVTSLTDSKGYTTYYDYDEFNRLEFVKDADGNLMSENKYNYKN</sequence>
<dbReference type="EMBL" id="CP025791">
    <property type="protein sequence ID" value="AUP78995.1"/>
    <property type="molecule type" value="Genomic_DNA"/>
</dbReference>
<evidence type="ECO:0000313" key="2">
    <source>
        <dbReference type="Proteomes" id="UP000235826"/>
    </source>
</evidence>
<dbReference type="Proteomes" id="UP000235826">
    <property type="component" value="Chromosome"/>
</dbReference>
<name>A0A2K9PPM5_9FLAO</name>
<evidence type="ECO:0000313" key="1">
    <source>
        <dbReference type="EMBL" id="AUP78995.1"/>
    </source>
</evidence>
<dbReference type="Gene3D" id="2.180.10.10">
    <property type="entry name" value="RHS repeat-associated core"/>
    <property type="match status" value="1"/>
</dbReference>
<dbReference type="AlphaFoldDB" id="A0A2K9PPM5"/>
<protein>
    <recommendedName>
        <fullName evidence="3">Sugar-binding protein</fullName>
    </recommendedName>
</protein>
<organism evidence="1 2">
    <name type="scientific">Flavivirga eckloniae</name>
    <dbReference type="NCBI Taxonomy" id="1803846"/>
    <lineage>
        <taxon>Bacteria</taxon>
        <taxon>Pseudomonadati</taxon>
        <taxon>Bacteroidota</taxon>
        <taxon>Flavobacteriia</taxon>
        <taxon>Flavobacteriales</taxon>
        <taxon>Flavobacteriaceae</taxon>
        <taxon>Flavivirga</taxon>
    </lineage>
</organism>
<dbReference type="KEGG" id="fek:C1H87_09900"/>
<proteinExistence type="predicted"/>
<evidence type="ECO:0008006" key="3">
    <source>
        <dbReference type="Google" id="ProtNLM"/>
    </source>
</evidence>
<reference evidence="1 2" key="1">
    <citation type="submission" date="2018-01" db="EMBL/GenBank/DDBJ databases">
        <title>Complete genome sequence of Flavivirga eckloniae ECD14 isolated from seaweed Ecklonia cava.</title>
        <authorList>
            <person name="Lee J.H."/>
            <person name="Baik K.S."/>
            <person name="Seong C.N."/>
        </authorList>
    </citation>
    <scope>NUCLEOTIDE SEQUENCE [LARGE SCALE GENOMIC DNA]</scope>
    <source>
        <strain evidence="1 2">ECD14</strain>
    </source>
</reference>
<gene>
    <name evidence="1" type="ORF">C1H87_09900</name>
</gene>
<dbReference type="RefSeq" id="WP_102755650.1">
    <property type="nucleotide sequence ID" value="NZ_CP025791.1"/>
</dbReference>
<accession>A0A2K9PPM5</accession>
<dbReference type="OrthoDB" id="9814627at2"/>